<protein>
    <recommendedName>
        <fullName evidence="5">Phorbol-ester/DAG-type domain-containing protein</fullName>
    </recommendedName>
</protein>
<evidence type="ECO:0000256" key="4">
    <source>
        <dbReference type="SAM" id="Phobius"/>
    </source>
</evidence>
<keyword evidence="7" id="KW-1185">Reference proteome</keyword>
<dbReference type="InterPro" id="IPR046349">
    <property type="entry name" value="C1-like_sf"/>
</dbReference>
<dbReference type="AlphaFoldDB" id="A0AA39VMW6"/>
<evidence type="ECO:0000256" key="2">
    <source>
        <dbReference type="ARBA" id="ARBA00022737"/>
    </source>
</evidence>
<sequence>MIVIYSGVLLPFSPSSLWLCLALNFFCSSCILSVLMVELEVIRHDSHPHELQLKSDDNFYGCKGCKELGFGLKFRCEQCNFDLHKDCALANQTTSHDFFKNSTYRFLSIGDILKTQTRRRNNIAMSLVITNLVLELVSAVLDQVSSSVNKTQFALFGMLISLVAMLTCILELIYEVRTKKLIWSWRDTLPFPWYYYRNQGHKPFDTCKDILLH</sequence>
<keyword evidence="4" id="KW-0812">Transmembrane</keyword>
<dbReference type="GO" id="GO:0046872">
    <property type="term" value="F:metal ion binding"/>
    <property type="evidence" value="ECO:0007669"/>
    <property type="project" value="UniProtKB-KW"/>
</dbReference>
<gene>
    <name evidence="6" type="ORF">LWI29_011900</name>
</gene>
<dbReference type="EMBL" id="JAUESC010000380">
    <property type="protein sequence ID" value="KAK0592014.1"/>
    <property type="molecule type" value="Genomic_DNA"/>
</dbReference>
<feature type="transmembrane region" description="Helical" evidence="4">
    <location>
        <begin position="123"/>
        <end position="141"/>
    </location>
</feature>
<evidence type="ECO:0000313" key="6">
    <source>
        <dbReference type="EMBL" id="KAK0592014.1"/>
    </source>
</evidence>
<accession>A0AA39VMW6</accession>
<dbReference type="Proteomes" id="UP001168877">
    <property type="component" value="Unassembled WGS sequence"/>
</dbReference>
<comment type="caution">
    <text evidence="6">The sequence shown here is derived from an EMBL/GenBank/DDBJ whole genome shotgun (WGS) entry which is preliminary data.</text>
</comment>
<feature type="transmembrane region" description="Helical" evidence="4">
    <location>
        <begin position="16"/>
        <end position="37"/>
    </location>
</feature>
<dbReference type="SUPFAM" id="SSF57889">
    <property type="entry name" value="Cysteine-rich domain"/>
    <property type="match status" value="1"/>
</dbReference>
<evidence type="ECO:0000313" key="7">
    <source>
        <dbReference type="Proteomes" id="UP001168877"/>
    </source>
</evidence>
<feature type="domain" description="Phorbol-ester/DAG-type" evidence="5">
    <location>
        <begin position="48"/>
        <end position="95"/>
    </location>
</feature>
<keyword evidence="2" id="KW-0677">Repeat</keyword>
<dbReference type="InterPro" id="IPR004146">
    <property type="entry name" value="DC1"/>
</dbReference>
<keyword evidence="3" id="KW-0862">Zinc</keyword>
<dbReference type="Pfam" id="PF03107">
    <property type="entry name" value="C1_2"/>
    <property type="match status" value="1"/>
</dbReference>
<dbReference type="PROSITE" id="PS50081">
    <property type="entry name" value="ZF_DAG_PE_2"/>
    <property type="match status" value="1"/>
</dbReference>
<evidence type="ECO:0000259" key="5">
    <source>
        <dbReference type="PROSITE" id="PS50081"/>
    </source>
</evidence>
<dbReference type="InterPro" id="IPR002219">
    <property type="entry name" value="PKC_DAG/PE"/>
</dbReference>
<keyword evidence="4" id="KW-0472">Membrane</keyword>
<dbReference type="PANTHER" id="PTHR48473:SF1">
    <property type="entry name" value="TIR DOMAIN-CONTAINING PROTEIN"/>
    <property type="match status" value="1"/>
</dbReference>
<reference evidence="6" key="1">
    <citation type="journal article" date="2022" name="Plant J.">
        <title>Strategies of tolerance reflected in two North American maple genomes.</title>
        <authorList>
            <person name="McEvoy S.L."/>
            <person name="Sezen U.U."/>
            <person name="Trouern-Trend A."/>
            <person name="McMahon S.M."/>
            <person name="Schaberg P.G."/>
            <person name="Yang J."/>
            <person name="Wegrzyn J.L."/>
            <person name="Swenson N.G."/>
        </authorList>
    </citation>
    <scope>NUCLEOTIDE SEQUENCE</scope>
    <source>
        <strain evidence="6">NS2018</strain>
    </source>
</reference>
<keyword evidence="1" id="KW-0479">Metal-binding</keyword>
<evidence type="ECO:0000256" key="1">
    <source>
        <dbReference type="ARBA" id="ARBA00022723"/>
    </source>
</evidence>
<evidence type="ECO:0000256" key="3">
    <source>
        <dbReference type="ARBA" id="ARBA00022833"/>
    </source>
</evidence>
<name>A0AA39VMW6_ACESA</name>
<organism evidence="6 7">
    <name type="scientific">Acer saccharum</name>
    <name type="common">Sugar maple</name>
    <dbReference type="NCBI Taxonomy" id="4024"/>
    <lineage>
        <taxon>Eukaryota</taxon>
        <taxon>Viridiplantae</taxon>
        <taxon>Streptophyta</taxon>
        <taxon>Embryophyta</taxon>
        <taxon>Tracheophyta</taxon>
        <taxon>Spermatophyta</taxon>
        <taxon>Magnoliopsida</taxon>
        <taxon>eudicotyledons</taxon>
        <taxon>Gunneridae</taxon>
        <taxon>Pentapetalae</taxon>
        <taxon>rosids</taxon>
        <taxon>malvids</taxon>
        <taxon>Sapindales</taxon>
        <taxon>Sapindaceae</taxon>
        <taxon>Hippocastanoideae</taxon>
        <taxon>Acereae</taxon>
        <taxon>Acer</taxon>
    </lineage>
</organism>
<feature type="transmembrane region" description="Helical" evidence="4">
    <location>
        <begin position="153"/>
        <end position="174"/>
    </location>
</feature>
<reference evidence="6" key="2">
    <citation type="submission" date="2023-06" db="EMBL/GenBank/DDBJ databases">
        <authorList>
            <person name="Swenson N.G."/>
            <person name="Wegrzyn J.L."/>
            <person name="Mcevoy S.L."/>
        </authorList>
    </citation>
    <scope>NUCLEOTIDE SEQUENCE</scope>
    <source>
        <strain evidence="6">NS2018</strain>
        <tissue evidence="6">Leaf</tissue>
    </source>
</reference>
<proteinExistence type="predicted"/>
<dbReference type="PANTHER" id="PTHR48473">
    <property type="entry name" value="TIR DOMAIN-CONTAINING PROTEIN"/>
    <property type="match status" value="1"/>
</dbReference>
<keyword evidence="4" id="KW-1133">Transmembrane helix</keyword>